<dbReference type="Proteomes" id="UP000177372">
    <property type="component" value="Unassembled WGS sequence"/>
</dbReference>
<gene>
    <name evidence="4" type="ORF">A3A39_02665</name>
</gene>
<dbReference type="EMBL" id="MFLZ01000008">
    <property type="protein sequence ID" value="OGG80433.1"/>
    <property type="molecule type" value="Genomic_DNA"/>
</dbReference>
<dbReference type="Pfam" id="PF01471">
    <property type="entry name" value="PG_binding_1"/>
    <property type="match status" value="1"/>
</dbReference>
<name>A0A1F6F3L5_9BACT</name>
<dbReference type="AlphaFoldDB" id="A0A1F6F3L5"/>
<accession>A0A1F6F3L5</accession>
<feature type="chain" id="PRO_5009524299" description="Peptidoglycan binding-like domain-containing protein" evidence="2">
    <location>
        <begin position="24"/>
        <end position="292"/>
    </location>
</feature>
<dbReference type="InterPro" id="IPR036366">
    <property type="entry name" value="PGBDSf"/>
</dbReference>
<feature type="coiled-coil region" evidence="1">
    <location>
        <begin position="122"/>
        <end position="149"/>
    </location>
</feature>
<keyword evidence="1" id="KW-0175">Coiled coil</keyword>
<feature type="coiled-coil region" evidence="1">
    <location>
        <begin position="264"/>
        <end position="291"/>
    </location>
</feature>
<sequence>MFMKKVSIAIASALALFPFIALATFNADLQYGSTGNDVTELQEFLTAQGNYTGPITGNFYSLTRQGVIGFQAANGISPAAGYFGPLTRAKVNAILAEQDAASDAQAIQETGTIPTPTKDDAVSLLQAQVNALLEQLKKLTAQVETQTTTQQQNVQLGTSTTTITKLLILPLVQEDPKKKKEEALKKEYGLKINALEKELLELEFFNGKESDLLEIRNKYSYTTAEEAQAALGYAPTQNQIQAAARVYAMYEATNPVARSKGTLVEALRVLQKEVRDKIAALRNELERKLLEI</sequence>
<evidence type="ECO:0000313" key="5">
    <source>
        <dbReference type="Proteomes" id="UP000177372"/>
    </source>
</evidence>
<reference evidence="4 5" key="1">
    <citation type="journal article" date="2016" name="Nat. Commun.">
        <title>Thousands of microbial genomes shed light on interconnected biogeochemical processes in an aquifer system.</title>
        <authorList>
            <person name="Anantharaman K."/>
            <person name="Brown C.T."/>
            <person name="Hug L.A."/>
            <person name="Sharon I."/>
            <person name="Castelle C.J."/>
            <person name="Probst A.J."/>
            <person name="Thomas B.C."/>
            <person name="Singh A."/>
            <person name="Wilkins M.J."/>
            <person name="Karaoz U."/>
            <person name="Brodie E.L."/>
            <person name="Williams K.H."/>
            <person name="Hubbard S.S."/>
            <person name="Banfield J.F."/>
        </authorList>
    </citation>
    <scope>NUCLEOTIDE SEQUENCE [LARGE SCALE GENOMIC DNA]</scope>
</reference>
<evidence type="ECO:0000256" key="1">
    <source>
        <dbReference type="SAM" id="Coils"/>
    </source>
</evidence>
<evidence type="ECO:0000313" key="4">
    <source>
        <dbReference type="EMBL" id="OGG80433.1"/>
    </source>
</evidence>
<dbReference type="InterPro" id="IPR002477">
    <property type="entry name" value="Peptidoglycan-bd-like"/>
</dbReference>
<feature type="domain" description="Peptidoglycan binding-like" evidence="3">
    <location>
        <begin position="34"/>
        <end position="90"/>
    </location>
</feature>
<dbReference type="Gene3D" id="1.10.101.10">
    <property type="entry name" value="PGBD-like superfamily/PGBD"/>
    <property type="match status" value="1"/>
</dbReference>
<dbReference type="InterPro" id="IPR036365">
    <property type="entry name" value="PGBD-like_sf"/>
</dbReference>
<dbReference type="SUPFAM" id="SSF47090">
    <property type="entry name" value="PGBD-like"/>
    <property type="match status" value="1"/>
</dbReference>
<organism evidence="4 5">
    <name type="scientific">Candidatus Kaiserbacteria bacterium RIFCSPLOWO2_01_FULL_54_13</name>
    <dbReference type="NCBI Taxonomy" id="1798512"/>
    <lineage>
        <taxon>Bacteria</taxon>
        <taxon>Candidatus Kaiseribacteriota</taxon>
    </lineage>
</organism>
<protein>
    <recommendedName>
        <fullName evidence="3">Peptidoglycan binding-like domain-containing protein</fullName>
    </recommendedName>
</protein>
<evidence type="ECO:0000259" key="3">
    <source>
        <dbReference type="Pfam" id="PF01471"/>
    </source>
</evidence>
<proteinExistence type="predicted"/>
<dbReference type="STRING" id="1798512.A3A39_02665"/>
<keyword evidence="2" id="KW-0732">Signal</keyword>
<feature type="signal peptide" evidence="2">
    <location>
        <begin position="1"/>
        <end position="23"/>
    </location>
</feature>
<comment type="caution">
    <text evidence="4">The sequence shown here is derived from an EMBL/GenBank/DDBJ whole genome shotgun (WGS) entry which is preliminary data.</text>
</comment>
<evidence type="ECO:0000256" key="2">
    <source>
        <dbReference type="SAM" id="SignalP"/>
    </source>
</evidence>